<evidence type="ECO:0000259" key="2">
    <source>
        <dbReference type="Pfam" id="PF21741"/>
    </source>
</evidence>
<reference evidence="3 4" key="1">
    <citation type="submission" date="2019-03" db="EMBL/GenBank/DDBJ databases">
        <title>Genomic Encyclopedia of Type Strains, Phase IV (KMG-IV): sequencing the most valuable type-strain genomes for metagenomic binning, comparative biology and taxonomic classification.</title>
        <authorList>
            <person name="Goeker M."/>
        </authorList>
    </citation>
    <scope>NUCLEOTIDE SEQUENCE [LARGE SCALE GENOMIC DNA]</scope>
    <source>
        <strain evidence="3 4">DSM 101688</strain>
    </source>
</reference>
<keyword evidence="1" id="KW-1133">Transmembrane helix</keyword>
<comment type="caution">
    <text evidence="3">The sequence shown here is derived from an EMBL/GenBank/DDBJ whole genome shotgun (WGS) entry which is preliminary data.</text>
</comment>
<evidence type="ECO:0000256" key="1">
    <source>
        <dbReference type="SAM" id="Phobius"/>
    </source>
</evidence>
<name>A0A4R3JEM3_9PROT</name>
<organism evidence="3 4">
    <name type="scientific">Varunaivibrio sulfuroxidans</name>
    <dbReference type="NCBI Taxonomy" id="1773489"/>
    <lineage>
        <taxon>Bacteria</taxon>
        <taxon>Pseudomonadati</taxon>
        <taxon>Pseudomonadota</taxon>
        <taxon>Alphaproteobacteria</taxon>
        <taxon>Rhodospirillales</taxon>
        <taxon>Magnetovibrionaceae</taxon>
        <taxon>Varunaivibrio</taxon>
    </lineage>
</organism>
<dbReference type="InterPro" id="IPR049201">
    <property type="entry name" value="DUF6867"/>
</dbReference>
<sequence>MDNILGTTFFVYIGMNIFLIGFAAYMTGQAIATTWRPMWQILPYSVLLGLASRFLTYALFDGPLLHLSGFLIGTLTVFAMCCLGYFISRATVMVNQYPWLYRRNGLFGWSEKTDVANGE</sequence>
<accession>A0A4R3JEM3</accession>
<dbReference type="Proteomes" id="UP000295304">
    <property type="component" value="Unassembled WGS sequence"/>
</dbReference>
<dbReference type="AlphaFoldDB" id="A0A4R3JEM3"/>
<evidence type="ECO:0000313" key="4">
    <source>
        <dbReference type="Proteomes" id="UP000295304"/>
    </source>
</evidence>
<feature type="domain" description="DUF6867" evidence="2">
    <location>
        <begin position="8"/>
        <end position="112"/>
    </location>
</feature>
<feature type="transmembrane region" description="Helical" evidence="1">
    <location>
        <begin position="66"/>
        <end position="87"/>
    </location>
</feature>
<dbReference type="RefSeq" id="WP_132938204.1">
    <property type="nucleotide sequence ID" value="NZ_CP119676.1"/>
</dbReference>
<dbReference type="Pfam" id="PF21741">
    <property type="entry name" value="DUF6867"/>
    <property type="match status" value="1"/>
</dbReference>
<dbReference type="OrthoDB" id="9806174at2"/>
<dbReference type="EMBL" id="SLZW01000002">
    <property type="protein sequence ID" value="TCS64254.1"/>
    <property type="molecule type" value="Genomic_DNA"/>
</dbReference>
<keyword evidence="1" id="KW-0812">Transmembrane</keyword>
<proteinExistence type="predicted"/>
<feature type="transmembrane region" description="Helical" evidence="1">
    <location>
        <begin position="38"/>
        <end position="60"/>
    </location>
</feature>
<feature type="transmembrane region" description="Helical" evidence="1">
    <location>
        <begin position="6"/>
        <end position="26"/>
    </location>
</feature>
<keyword evidence="1" id="KW-0472">Membrane</keyword>
<gene>
    <name evidence="3" type="ORF">EDD55_102296</name>
</gene>
<evidence type="ECO:0000313" key="3">
    <source>
        <dbReference type="EMBL" id="TCS64254.1"/>
    </source>
</evidence>
<protein>
    <recommendedName>
        <fullName evidence="2">DUF6867 domain-containing protein</fullName>
    </recommendedName>
</protein>
<keyword evidence="4" id="KW-1185">Reference proteome</keyword>